<accession>A0A0G4AQH5</accession>
<proteinExistence type="predicted"/>
<evidence type="ECO:0000313" key="5">
    <source>
        <dbReference type="Proteomes" id="UP000035656"/>
    </source>
</evidence>
<protein>
    <submittedName>
        <fullName evidence="4">Peptidase M23</fullName>
    </submittedName>
</protein>
<keyword evidence="1" id="KW-0175">Coiled coil</keyword>
<feature type="coiled-coil region" evidence="1">
    <location>
        <begin position="228"/>
        <end position="255"/>
    </location>
</feature>
<dbReference type="SUPFAM" id="SSF90257">
    <property type="entry name" value="Myosin rod fragments"/>
    <property type="match status" value="1"/>
</dbReference>
<dbReference type="Pfam" id="PF13406">
    <property type="entry name" value="SLT_2"/>
    <property type="match status" value="1"/>
</dbReference>
<evidence type="ECO:0000313" key="4">
    <source>
        <dbReference type="EMBL" id="AKM77739.1"/>
    </source>
</evidence>
<evidence type="ECO:0000256" key="2">
    <source>
        <dbReference type="SAM" id="Phobius"/>
    </source>
</evidence>
<keyword evidence="2" id="KW-0472">Membrane</keyword>
<organism evidence="4 5">
    <name type="scientific">Candidatus Wolfebacteria bacterium GW2011_GWB1_47_1</name>
    <dbReference type="NCBI Taxonomy" id="1619007"/>
    <lineage>
        <taxon>Bacteria</taxon>
        <taxon>Candidatus Wolfeibacteriota</taxon>
    </lineage>
</organism>
<feature type="coiled-coil region" evidence="1">
    <location>
        <begin position="67"/>
        <end position="136"/>
    </location>
</feature>
<reference evidence="4 5" key="1">
    <citation type="journal article" date="2015" name="Nature">
        <title>rRNA introns, odd ribosomes, and small enigmatic genomes across a large radiation of phyla.</title>
        <authorList>
            <person name="Brown C.T."/>
            <person name="Hug L.A."/>
            <person name="Thomas B.C."/>
            <person name="Sharon I."/>
            <person name="Castelle C.J."/>
            <person name="Singh A."/>
            <person name="Wilkins M.J."/>
            <person name="Williams K.H."/>
            <person name="Banfield J.F."/>
        </authorList>
    </citation>
    <scope>NUCLEOTIDE SEQUENCE [LARGE SCALE GENOMIC DNA]</scope>
</reference>
<dbReference type="SUPFAM" id="SSF53955">
    <property type="entry name" value="Lysozyme-like"/>
    <property type="match status" value="1"/>
</dbReference>
<sequence length="470" mass="52330">MRRKMLVDIKRKKHSFYRATPQVNLAYERTIRVPVKGIASVFAVLFFIASFVFNFVAAPTSGDVYAAVDKLEDRKQLEAELAQLEKEMADYEKQIADYKKKGNTLQSEINRMNTQVAKLNAQIKSIMLTLQKVNREIDSTTTQIGATETKIEKKRRIIGEMVQEIYRNENQGVLLTLLANNDLSNFFTDLNNMASVSDQLQVNLSELIGLKVDLSDQKESLAMQKNDIETLRAYQEEQRKEIQQTKAEKDSLLKVTKGKETEYQKVLAERQKTAAQIRSRLFDMLGGGQISFGDAYKYAKAAESATGVRAALILAVLDNESALGKNVGKCNYKGAMHPTRDMPAFLEITKKLNINPDTTLVSCAIKSDGAYGGAMGPAQFIPSTWVRFEAQIASVTGHNPPNPWNMQDAFMATALYLKGAGAANATLYQEKVAAARYYAGGNWAKYLSSYGARVINKATKFEDDIATLNS</sequence>
<dbReference type="STRING" id="1619007.UX70_C0001G0001"/>
<keyword evidence="2" id="KW-0812">Transmembrane</keyword>
<keyword evidence="2" id="KW-1133">Transmembrane helix</keyword>
<evidence type="ECO:0000256" key="1">
    <source>
        <dbReference type="SAM" id="Coils"/>
    </source>
</evidence>
<dbReference type="Gene3D" id="1.10.530.10">
    <property type="match status" value="1"/>
</dbReference>
<name>A0A0G4AQH5_9BACT</name>
<dbReference type="EMBL" id="CP011209">
    <property type="protein sequence ID" value="AKM77739.1"/>
    <property type="molecule type" value="Genomic_DNA"/>
</dbReference>
<dbReference type="Proteomes" id="UP000035656">
    <property type="component" value="Chromosome"/>
</dbReference>
<evidence type="ECO:0000259" key="3">
    <source>
        <dbReference type="Pfam" id="PF13406"/>
    </source>
</evidence>
<dbReference type="Gene3D" id="6.10.250.3150">
    <property type="match status" value="1"/>
</dbReference>
<dbReference type="KEGG" id="pwo:UX70_C0001G0001"/>
<dbReference type="InterPro" id="IPR023346">
    <property type="entry name" value="Lysozyme-like_dom_sf"/>
</dbReference>
<dbReference type="InterPro" id="IPR031304">
    <property type="entry name" value="SLT_2"/>
</dbReference>
<gene>
    <name evidence="4" type="ORF">UX70_C0001G0001</name>
</gene>
<feature type="domain" description="Transglycosylase SLT" evidence="3">
    <location>
        <begin position="276"/>
        <end position="433"/>
    </location>
</feature>
<feature type="transmembrane region" description="Helical" evidence="2">
    <location>
        <begin position="37"/>
        <end position="57"/>
    </location>
</feature>
<dbReference type="AlphaFoldDB" id="A0A0G4AQH5"/>